<evidence type="ECO:0000313" key="2">
    <source>
        <dbReference type="EMBL" id="CAB1423370.1"/>
    </source>
</evidence>
<reference evidence="2" key="1">
    <citation type="submission" date="2020-03" db="EMBL/GenBank/DDBJ databases">
        <authorList>
            <person name="Weist P."/>
        </authorList>
    </citation>
    <scope>NUCLEOTIDE SEQUENCE</scope>
</reference>
<name>A0A9N7U2M2_PLEPL</name>
<feature type="non-terminal residue" evidence="2">
    <location>
        <position position="1"/>
    </location>
</feature>
<accession>A0A9N7U2M2</accession>
<keyword evidence="3" id="KW-1185">Reference proteome</keyword>
<organism evidence="2 3">
    <name type="scientific">Pleuronectes platessa</name>
    <name type="common">European plaice</name>
    <dbReference type="NCBI Taxonomy" id="8262"/>
    <lineage>
        <taxon>Eukaryota</taxon>
        <taxon>Metazoa</taxon>
        <taxon>Chordata</taxon>
        <taxon>Craniata</taxon>
        <taxon>Vertebrata</taxon>
        <taxon>Euteleostomi</taxon>
        <taxon>Actinopterygii</taxon>
        <taxon>Neopterygii</taxon>
        <taxon>Teleostei</taxon>
        <taxon>Neoteleostei</taxon>
        <taxon>Acanthomorphata</taxon>
        <taxon>Carangaria</taxon>
        <taxon>Pleuronectiformes</taxon>
        <taxon>Pleuronectoidei</taxon>
        <taxon>Pleuronectidae</taxon>
        <taxon>Pleuronectes</taxon>
    </lineage>
</organism>
<comment type="caution">
    <text evidence="2">The sequence shown here is derived from an EMBL/GenBank/DDBJ whole genome shotgun (WGS) entry which is preliminary data.</text>
</comment>
<proteinExistence type="predicted"/>
<evidence type="ECO:0000313" key="3">
    <source>
        <dbReference type="Proteomes" id="UP001153269"/>
    </source>
</evidence>
<feature type="compositionally biased region" description="Polar residues" evidence="1">
    <location>
        <begin position="69"/>
        <end position="78"/>
    </location>
</feature>
<dbReference type="AlphaFoldDB" id="A0A9N7U2M2"/>
<evidence type="ECO:0000256" key="1">
    <source>
        <dbReference type="SAM" id="MobiDB-lite"/>
    </source>
</evidence>
<feature type="region of interest" description="Disordered" evidence="1">
    <location>
        <begin position="59"/>
        <end position="78"/>
    </location>
</feature>
<dbReference type="EMBL" id="CADEAL010000652">
    <property type="protein sequence ID" value="CAB1423370.1"/>
    <property type="molecule type" value="Genomic_DNA"/>
</dbReference>
<gene>
    <name evidence="2" type="ORF">PLEPLA_LOCUS11289</name>
</gene>
<sequence>RSQKLYTSEKTVNSDLLQDLCGFLLWGTRFKFDPSAPSRSEEKRKKKCREGKSENKRLKRFVLNHLEQKGSTNHLPDL</sequence>
<dbReference type="Proteomes" id="UP001153269">
    <property type="component" value="Unassembled WGS sequence"/>
</dbReference>
<protein>
    <submittedName>
        <fullName evidence="2">Uncharacterized protein</fullName>
    </submittedName>
</protein>